<dbReference type="PANTHER" id="PTHR45674">
    <property type="entry name" value="DNA LIGASE 1/3 FAMILY MEMBER"/>
    <property type="match status" value="1"/>
</dbReference>
<comment type="similarity">
    <text evidence="1">Belongs to the ATP-dependent DNA ligase family.</text>
</comment>
<keyword evidence="7" id="KW-1185">Reference proteome</keyword>
<comment type="catalytic activity">
    <reaction evidence="4">
        <text>ATP + (deoxyribonucleotide)n-3'-hydroxyl + 5'-phospho-(deoxyribonucleotide)m = (deoxyribonucleotide)n+m + AMP + diphosphate.</text>
        <dbReference type="EC" id="6.5.1.1"/>
    </reaction>
</comment>
<keyword evidence="3" id="KW-0436">Ligase</keyword>
<dbReference type="Gene3D" id="3.30.1490.70">
    <property type="match status" value="1"/>
</dbReference>
<dbReference type="NCBIfam" id="TIGR02779">
    <property type="entry name" value="NHEJ_ligase_lig"/>
    <property type="match status" value="1"/>
</dbReference>
<evidence type="ECO:0000256" key="1">
    <source>
        <dbReference type="ARBA" id="ARBA00007572"/>
    </source>
</evidence>
<evidence type="ECO:0000313" key="7">
    <source>
        <dbReference type="Proteomes" id="UP001500689"/>
    </source>
</evidence>
<evidence type="ECO:0000256" key="4">
    <source>
        <dbReference type="ARBA" id="ARBA00034003"/>
    </source>
</evidence>
<dbReference type="CDD" id="cd07906">
    <property type="entry name" value="Adenylation_DNA_ligase_LigD_LigC"/>
    <property type="match status" value="1"/>
</dbReference>
<dbReference type="EC" id="6.5.1.1" evidence="2"/>
<dbReference type="Pfam" id="PF04679">
    <property type="entry name" value="DNA_ligase_A_C"/>
    <property type="match status" value="1"/>
</dbReference>
<dbReference type="Pfam" id="PF01068">
    <property type="entry name" value="DNA_ligase_A_M"/>
    <property type="match status" value="1"/>
</dbReference>
<evidence type="ECO:0000256" key="3">
    <source>
        <dbReference type="ARBA" id="ARBA00022598"/>
    </source>
</evidence>
<sequence>MPEGAHGGRVPDMIEPMLATPDGGTLPDDPAYAYEFKWDGYRAIMRIAPSGETVLTSRNDNDFTDRFPELSGAFGDALQGRAAVLDGEIVALGEHGRPDFGLLQNPERDRRTIAYFAFDVLRLGGQNLLGHTYDERREILTGLEPPDPRLVAITPSYRHADLAGQDLTPAGLLDVARKMMLEGLVVKSRASKYHPGRRSPEWLKHPLIQTTEVIVGGWRPGQGRRAGTIGALLLGAYDPESGELRYIGDVGTGFTDAVLRELQAQLTPLERRTSPFGDQVPRDRARGARWVSPDTVGEVVYRRLTPGDGRLRHTAWRGLRPDRAPDEVVAPSR</sequence>
<organism evidence="6 7">
    <name type="scientific">Amycolatopsis ultiminotia</name>
    <dbReference type="NCBI Taxonomy" id="543629"/>
    <lineage>
        <taxon>Bacteria</taxon>
        <taxon>Bacillati</taxon>
        <taxon>Actinomycetota</taxon>
        <taxon>Actinomycetes</taxon>
        <taxon>Pseudonocardiales</taxon>
        <taxon>Pseudonocardiaceae</taxon>
        <taxon>Amycolatopsis</taxon>
    </lineage>
</organism>
<dbReference type="EMBL" id="BAAAZN010000013">
    <property type="protein sequence ID" value="GAA3565377.1"/>
    <property type="molecule type" value="Genomic_DNA"/>
</dbReference>
<dbReference type="InterPro" id="IPR012309">
    <property type="entry name" value="DNA_ligase_ATP-dep_C"/>
</dbReference>
<dbReference type="InterPro" id="IPR050191">
    <property type="entry name" value="ATP-dep_DNA_ligase"/>
</dbReference>
<dbReference type="InterPro" id="IPR012340">
    <property type="entry name" value="NA-bd_OB-fold"/>
</dbReference>
<dbReference type="PROSITE" id="PS50160">
    <property type="entry name" value="DNA_LIGASE_A3"/>
    <property type="match status" value="1"/>
</dbReference>
<dbReference type="PANTHER" id="PTHR45674:SF4">
    <property type="entry name" value="DNA LIGASE 1"/>
    <property type="match status" value="1"/>
</dbReference>
<evidence type="ECO:0000259" key="5">
    <source>
        <dbReference type="PROSITE" id="PS50160"/>
    </source>
</evidence>
<accession>A0ABP6XDY1</accession>
<dbReference type="Proteomes" id="UP001500689">
    <property type="component" value="Unassembled WGS sequence"/>
</dbReference>
<dbReference type="SUPFAM" id="SSF50249">
    <property type="entry name" value="Nucleic acid-binding proteins"/>
    <property type="match status" value="1"/>
</dbReference>
<reference evidence="7" key="1">
    <citation type="journal article" date="2019" name="Int. J. Syst. Evol. Microbiol.">
        <title>The Global Catalogue of Microorganisms (GCM) 10K type strain sequencing project: providing services to taxonomists for standard genome sequencing and annotation.</title>
        <authorList>
            <consortium name="The Broad Institute Genomics Platform"/>
            <consortium name="The Broad Institute Genome Sequencing Center for Infectious Disease"/>
            <person name="Wu L."/>
            <person name="Ma J."/>
        </authorList>
    </citation>
    <scope>NUCLEOTIDE SEQUENCE [LARGE SCALE GENOMIC DNA]</scope>
    <source>
        <strain evidence="7">JCM 16898</strain>
    </source>
</reference>
<dbReference type="InterPro" id="IPR014146">
    <property type="entry name" value="LigD_ligase_dom"/>
</dbReference>
<dbReference type="SUPFAM" id="SSF56091">
    <property type="entry name" value="DNA ligase/mRNA capping enzyme, catalytic domain"/>
    <property type="match status" value="1"/>
</dbReference>
<evidence type="ECO:0000256" key="2">
    <source>
        <dbReference type="ARBA" id="ARBA00012727"/>
    </source>
</evidence>
<feature type="domain" description="ATP-dependent DNA ligase family profile" evidence="5">
    <location>
        <begin position="106"/>
        <end position="238"/>
    </location>
</feature>
<evidence type="ECO:0000313" key="6">
    <source>
        <dbReference type="EMBL" id="GAA3565377.1"/>
    </source>
</evidence>
<dbReference type="Gene3D" id="2.40.50.140">
    <property type="entry name" value="Nucleic acid-binding proteins"/>
    <property type="match status" value="1"/>
</dbReference>
<protein>
    <recommendedName>
        <fullName evidence="2">DNA ligase (ATP)</fullName>
        <ecNumber evidence="2">6.5.1.1</ecNumber>
    </recommendedName>
</protein>
<dbReference type="InterPro" id="IPR012310">
    <property type="entry name" value="DNA_ligase_ATP-dep_cent"/>
</dbReference>
<proteinExistence type="inferred from homology"/>
<dbReference type="CDD" id="cd07971">
    <property type="entry name" value="OBF_DNA_ligase_LigD"/>
    <property type="match status" value="1"/>
</dbReference>
<comment type="caution">
    <text evidence="6">The sequence shown here is derived from an EMBL/GenBank/DDBJ whole genome shotgun (WGS) entry which is preliminary data.</text>
</comment>
<dbReference type="Gene3D" id="3.30.470.30">
    <property type="entry name" value="DNA ligase/mRNA capping enzyme"/>
    <property type="match status" value="1"/>
</dbReference>
<name>A0ABP6XDY1_9PSEU</name>
<gene>
    <name evidence="6" type="ORF">GCM10022222_56400</name>
</gene>
<dbReference type="RefSeq" id="WP_344865117.1">
    <property type="nucleotide sequence ID" value="NZ_BAAAZN010000013.1"/>
</dbReference>